<dbReference type="PANTHER" id="PTHR36933:SF1">
    <property type="entry name" value="SLL0788 PROTEIN"/>
    <property type="match status" value="1"/>
</dbReference>
<keyword evidence="1" id="KW-0732">Signal</keyword>
<dbReference type="Pfam" id="PF03713">
    <property type="entry name" value="DUF305"/>
    <property type="match status" value="1"/>
</dbReference>
<organism evidence="3 4">
    <name type="scientific">Brevundimonas aurifodinae</name>
    <dbReference type="NCBI Taxonomy" id="1508312"/>
    <lineage>
        <taxon>Bacteria</taxon>
        <taxon>Pseudomonadati</taxon>
        <taxon>Pseudomonadota</taxon>
        <taxon>Alphaproteobacteria</taxon>
        <taxon>Caulobacterales</taxon>
        <taxon>Caulobacteraceae</taxon>
        <taxon>Brevundimonas</taxon>
    </lineage>
</organism>
<dbReference type="InterPro" id="IPR005183">
    <property type="entry name" value="DUF305_CopM-like"/>
</dbReference>
<dbReference type="RefSeq" id="WP_349683299.1">
    <property type="nucleotide sequence ID" value="NZ_JBEGDD010000002.1"/>
</dbReference>
<reference evidence="3 4" key="1">
    <citation type="submission" date="2024-06" db="EMBL/GenBank/DDBJ databases">
        <title>Brevundimonas sp. C11.</title>
        <authorList>
            <person name="Maltman C."/>
        </authorList>
    </citation>
    <scope>NUCLEOTIDE SEQUENCE [LARGE SCALE GENOMIC DNA]</scope>
    <source>
        <strain evidence="3 4">C11</strain>
    </source>
</reference>
<evidence type="ECO:0000259" key="2">
    <source>
        <dbReference type="Pfam" id="PF03713"/>
    </source>
</evidence>
<protein>
    <submittedName>
        <fullName evidence="3">DUF305 domain-containing protein</fullName>
    </submittedName>
</protein>
<dbReference type="Proteomes" id="UP001445732">
    <property type="component" value="Unassembled WGS sequence"/>
</dbReference>
<accession>A0ABV1NLS0</accession>
<evidence type="ECO:0000256" key="1">
    <source>
        <dbReference type="SAM" id="SignalP"/>
    </source>
</evidence>
<comment type="caution">
    <text evidence="3">The sequence shown here is derived from an EMBL/GenBank/DDBJ whole genome shotgun (WGS) entry which is preliminary data.</text>
</comment>
<dbReference type="Gene3D" id="1.20.1260.10">
    <property type="match status" value="1"/>
</dbReference>
<feature type="domain" description="DUF305" evidence="2">
    <location>
        <begin position="58"/>
        <end position="137"/>
    </location>
</feature>
<dbReference type="EMBL" id="JBEGDD010000002">
    <property type="protein sequence ID" value="MEQ7154119.1"/>
    <property type="molecule type" value="Genomic_DNA"/>
</dbReference>
<sequence length="142" mass="14898">MKRLSLVLAACAVAAACSPQAEPAAGETTSARPAGDAMMADNKMGGMYKMAMMAPAEGDSEATRGYKAAMMSMMTGMPAYQGNPDADFMRQMRGHHQAAIAMAQVELAQGQNAEAKALAQEIITAQEREIGVIDTWLAANPT</sequence>
<name>A0ABV1NLS0_9CAUL</name>
<feature type="chain" id="PRO_5045689038" evidence="1">
    <location>
        <begin position="22"/>
        <end position="142"/>
    </location>
</feature>
<dbReference type="InterPro" id="IPR012347">
    <property type="entry name" value="Ferritin-like"/>
</dbReference>
<gene>
    <name evidence="3" type="ORF">ABN401_02705</name>
</gene>
<dbReference type="PANTHER" id="PTHR36933">
    <property type="entry name" value="SLL0788 PROTEIN"/>
    <property type="match status" value="1"/>
</dbReference>
<keyword evidence="4" id="KW-1185">Reference proteome</keyword>
<dbReference type="PROSITE" id="PS51257">
    <property type="entry name" value="PROKAR_LIPOPROTEIN"/>
    <property type="match status" value="1"/>
</dbReference>
<proteinExistence type="predicted"/>
<feature type="signal peptide" evidence="1">
    <location>
        <begin position="1"/>
        <end position="21"/>
    </location>
</feature>
<evidence type="ECO:0000313" key="4">
    <source>
        <dbReference type="Proteomes" id="UP001445732"/>
    </source>
</evidence>
<evidence type="ECO:0000313" key="3">
    <source>
        <dbReference type="EMBL" id="MEQ7154119.1"/>
    </source>
</evidence>